<dbReference type="InterPro" id="IPR008254">
    <property type="entry name" value="Flavodoxin/NO_synth"/>
</dbReference>
<evidence type="ECO:0000256" key="2">
    <source>
        <dbReference type="SAM" id="SignalP"/>
    </source>
</evidence>
<dbReference type="NCBIfam" id="NF005389">
    <property type="entry name" value="PRK06934.1"/>
    <property type="match status" value="1"/>
</dbReference>
<dbReference type="PANTHER" id="PTHR39201">
    <property type="entry name" value="EXPORTED PROTEIN-RELATED"/>
    <property type="match status" value="1"/>
</dbReference>
<gene>
    <name evidence="4" type="ORF">I6N96_05635</name>
</gene>
<evidence type="ECO:0000313" key="5">
    <source>
        <dbReference type="Proteomes" id="UP000673375"/>
    </source>
</evidence>
<dbReference type="Pfam" id="PF12682">
    <property type="entry name" value="Flavodoxin_4"/>
    <property type="match status" value="1"/>
</dbReference>
<dbReference type="PROSITE" id="PS51257">
    <property type="entry name" value="PROKAR_LIPOPROTEIN"/>
    <property type="match status" value="1"/>
</dbReference>
<name>A0ABS4CGM3_9ENTE</name>
<dbReference type="InterPro" id="IPR029039">
    <property type="entry name" value="Flavoprotein-like_sf"/>
</dbReference>
<protein>
    <submittedName>
        <fullName evidence="4">Flavodoxin</fullName>
    </submittedName>
</protein>
<keyword evidence="5" id="KW-1185">Reference proteome</keyword>
<dbReference type="Gene3D" id="3.40.50.360">
    <property type="match status" value="1"/>
</dbReference>
<feature type="compositionally biased region" description="Polar residues" evidence="1">
    <location>
        <begin position="27"/>
        <end position="44"/>
    </location>
</feature>
<dbReference type="RefSeq" id="WP_209556540.1">
    <property type="nucleotide sequence ID" value="NZ_JAEDXU010000002.1"/>
</dbReference>
<dbReference type="PANTHER" id="PTHR39201:SF1">
    <property type="entry name" value="FLAVODOXIN-LIKE DOMAIN-CONTAINING PROTEIN"/>
    <property type="match status" value="1"/>
</dbReference>
<evidence type="ECO:0000256" key="1">
    <source>
        <dbReference type="SAM" id="MobiDB-lite"/>
    </source>
</evidence>
<dbReference type="SUPFAM" id="SSF52218">
    <property type="entry name" value="Flavoproteins"/>
    <property type="match status" value="1"/>
</dbReference>
<feature type="signal peptide" evidence="2">
    <location>
        <begin position="1"/>
        <end position="21"/>
    </location>
</feature>
<sequence>MQKLTMYGVILSSMVSLSACSSDSTKSEVSTTQNRESTTKQNSRSQSNYLVVYYSEPESEGTDAVAGASRAEYENRIVGNTALMAEWVAEQMNSDIYEIETTESYPGNHEKLVDQVKEELSQGIRPRLSSSLENLEDYDTIFIGYPIWWSDIPTPLYAFLEDTDLSGKRIIPFSTHGGSGFSNTISTISELEPDAEVETQNVLTISRENISEAREEVNDWLNDLGF</sequence>
<evidence type="ECO:0000259" key="3">
    <source>
        <dbReference type="Pfam" id="PF12682"/>
    </source>
</evidence>
<dbReference type="Proteomes" id="UP000673375">
    <property type="component" value="Unassembled WGS sequence"/>
</dbReference>
<keyword evidence="2" id="KW-0732">Signal</keyword>
<proteinExistence type="predicted"/>
<evidence type="ECO:0000313" key="4">
    <source>
        <dbReference type="EMBL" id="MBP1045753.1"/>
    </source>
</evidence>
<organism evidence="4 5">
    <name type="scientific">Enterococcus larvae</name>
    <dbReference type="NCBI Taxonomy" id="2794352"/>
    <lineage>
        <taxon>Bacteria</taxon>
        <taxon>Bacillati</taxon>
        <taxon>Bacillota</taxon>
        <taxon>Bacilli</taxon>
        <taxon>Lactobacillales</taxon>
        <taxon>Enterococcaceae</taxon>
        <taxon>Enterococcus</taxon>
    </lineage>
</organism>
<feature type="chain" id="PRO_5045402797" evidence="2">
    <location>
        <begin position="22"/>
        <end position="226"/>
    </location>
</feature>
<feature type="domain" description="Flavodoxin-like" evidence="3">
    <location>
        <begin position="78"/>
        <end position="223"/>
    </location>
</feature>
<accession>A0ABS4CGM3</accession>
<reference evidence="4 5" key="1">
    <citation type="submission" date="2020-12" db="EMBL/GenBank/DDBJ databases">
        <title>Vagococcus allomyrinae sp. nov. and Enterococcus lavae sp. nov., isolated from the larvae of Allomyrina dichotoma.</title>
        <authorList>
            <person name="Lee S.D."/>
        </authorList>
    </citation>
    <scope>NUCLEOTIDE SEQUENCE [LARGE SCALE GENOMIC DNA]</scope>
    <source>
        <strain evidence="4 5">BWM-S5</strain>
    </source>
</reference>
<comment type="caution">
    <text evidence="4">The sequence shown here is derived from an EMBL/GenBank/DDBJ whole genome shotgun (WGS) entry which is preliminary data.</text>
</comment>
<dbReference type="EMBL" id="JAEDXU010000002">
    <property type="protein sequence ID" value="MBP1045753.1"/>
    <property type="molecule type" value="Genomic_DNA"/>
</dbReference>
<feature type="region of interest" description="Disordered" evidence="1">
    <location>
        <begin position="22"/>
        <end position="44"/>
    </location>
</feature>